<feature type="compositionally biased region" description="Acidic residues" evidence="1">
    <location>
        <begin position="23"/>
        <end position="35"/>
    </location>
</feature>
<accession>A0AAD7CJJ3</accession>
<reference evidence="3" key="1">
    <citation type="submission" date="2023-03" db="EMBL/GenBank/DDBJ databases">
        <title>Massive genome expansion in bonnet fungi (Mycena s.s.) driven by repeated elements and novel gene families across ecological guilds.</title>
        <authorList>
            <consortium name="Lawrence Berkeley National Laboratory"/>
            <person name="Harder C.B."/>
            <person name="Miyauchi S."/>
            <person name="Viragh M."/>
            <person name="Kuo A."/>
            <person name="Thoen E."/>
            <person name="Andreopoulos B."/>
            <person name="Lu D."/>
            <person name="Skrede I."/>
            <person name="Drula E."/>
            <person name="Henrissat B."/>
            <person name="Morin E."/>
            <person name="Kohler A."/>
            <person name="Barry K."/>
            <person name="LaButti K."/>
            <person name="Morin E."/>
            <person name="Salamov A."/>
            <person name="Lipzen A."/>
            <person name="Mereny Z."/>
            <person name="Hegedus B."/>
            <person name="Baldrian P."/>
            <person name="Stursova M."/>
            <person name="Weitz H."/>
            <person name="Taylor A."/>
            <person name="Grigoriev I.V."/>
            <person name="Nagy L.G."/>
            <person name="Martin F."/>
            <person name="Kauserud H."/>
        </authorList>
    </citation>
    <scope>NUCLEOTIDE SEQUENCE</scope>
    <source>
        <strain evidence="3">9284</strain>
    </source>
</reference>
<protein>
    <recommendedName>
        <fullName evidence="2">F-box domain-containing protein</fullName>
    </recommendedName>
</protein>
<keyword evidence="4" id="KW-1185">Reference proteome</keyword>
<feature type="domain" description="F-box" evidence="2">
    <location>
        <begin position="60"/>
        <end position="109"/>
    </location>
</feature>
<dbReference type="PROSITE" id="PS50181">
    <property type="entry name" value="FBOX"/>
    <property type="match status" value="1"/>
</dbReference>
<proteinExistence type="predicted"/>
<evidence type="ECO:0000256" key="1">
    <source>
        <dbReference type="SAM" id="MobiDB-lite"/>
    </source>
</evidence>
<dbReference type="InterPro" id="IPR036047">
    <property type="entry name" value="F-box-like_dom_sf"/>
</dbReference>
<evidence type="ECO:0000259" key="2">
    <source>
        <dbReference type="PROSITE" id="PS50181"/>
    </source>
</evidence>
<organism evidence="3 4">
    <name type="scientific">Roridomyces roridus</name>
    <dbReference type="NCBI Taxonomy" id="1738132"/>
    <lineage>
        <taxon>Eukaryota</taxon>
        <taxon>Fungi</taxon>
        <taxon>Dikarya</taxon>
        <taxon>Basidiomycota</taxon>
        <taxon>Agaricomycotina</taxon>
        <taxon>Agaricomycetes</taxon>
        <taxon>Agaricomycetidae</taxon>
        <taxon>Agaricales</taxon>
        <taxon>Marasmiineae</taxon>
        <taxon>Mycenaceae</taxon>
        <taxon>Roridomyces</taxon>
    </lineage>
</organism>
<evidence type="ECO:0000313" key="4">
    <source>
        <dbReference type="Proteomes" id="UP001221142"/>
    </source>
</evidence>
<gene>
    <name evidence="3" type="ORF">FB45DRAFT_887444</name>
</gene>
<dbReference type="EMBL" id="JARKIF010000001">
    <property type="protein sequence ID" value="KAJ7650256.1"/>
    <property type="molecule type" value="Genomic_DNA"/>
</dbReference>
<dbReference type="SUPFAM" id="SSF81383">
    <property type="entry name" value="F-box domain"/>
    <property type="match status" value="1"/>
</dbReference>
<name>A0AAD7CJJ3_9AGAR</name>
<dbReference type="Proteomes" id="UP001221142">
    <property type="component" value="Unassembled WGS sequence"/>
</dbReference>
<sequence length="657" mass="75568">MSRRSTRLASIGTPITVDGDREDREDDESVEINDEEPPKKKRKVSSDSKTKKVRGRRGILSSLKEFPLDVMFEILGHLRLQDLLTLSRTTKDFRGLLMSRSSATIWKESRSRVEGLPDIPKDLSEPQYANLVFDSHCHECLAPSAKTVVWIVRLRLCKKCVQQHLVDHDGIAAILDESLLDLVPSFREHRGRVLLFPKAFASQLSQESEAFKADNVIQIDRTDYVEWRKRKREEVDKLNTHATACANWLANRVSDRSEELDGVRESRLEAIVDRLTALGWGAEIHRHWDFRYHKLVRQPKLLTDRIWANIKAPLIEFLTQKKTSRLEQEKRNIIQKRRHLAVKAYSDFVASLPFGSITPPKYEVLCTEPFRELIEDTSIHPHEEITLESFAEAISELPEFCTDWRESKDEELVDILKEFKPKATEETLSLATTFFRIDGDPRQEQEPIGYPRILVHRAAIPYHSNLFPTIGEMPSLASTIHGGAWNANKMIRPDLKASPNVRAVVRACNLDPKVTTVDEMDELNPVMECVTCASTAGRLVMRWIHAAKHSCHAAGRDAVWKRLQPEEELDIEELEKRNFKAFLESLQTVARYGFGTEAMASYECNLCLDSEKAWTLPRLAEHVKTTHEQDELVMEHGRCKVDTNIGQRYPRPFRWVQ</sequence>
<feature type="region of interest" description="Disordered" evidence="1">
    <location>
        <begin position="1"/>
        <end position="51"/>
    </location>
</feature>
<evidence type="ECO:0000313" key="3">
    <source>
        <dbReference type="EMBL" id="KAJ7650256.1"/>
    </source>
</evidence>
<dbReference type="InterPro" id="IPR001810">
    <property type="entry name" value="F-box_dom"/>
</dbReference>
<dbReference type="AlphaFoldDB" id="A0AAD7CJJ3"/>
<comment type="caution">
    <text evidence="3">The sequence shown here is derived from an EMBL/GenBank/DDBJ whole genome shotgun (WGS) entry which is preliminary data.</text>
</comment>